<dbReference type="RefSeq" id="WP_156271745.1">
    <property type="nucleotide sequence ID" value="NZ_CP046244.1"/>
</dbReference>
<dbReference type="OrthoDB" id="9792335at2"/>
<dbReference type="PROSITE" id="PS00758">
    <property type="entry name" value="ARGE_DAPE_CPG2_1"/>
    <property type="match status" value="1"/>
</dbReference>
<dbReference type="InterPro" id="IPR036264">
    <property type="entry name" value="Bact_exopeptidase_dim_dom"/>
</dbReference>
<dbReference type="PANTHER" id="PTHR43808:SF28">
    <property type="entry name" value="[LYSW]-LYSINE_[LYSW]-ORNITHINE HYDROLASE"/>
    <property type="match status" value="1"/>
</dbReference>
<protein>
    <submittedName>
        <fullName evidence="6">N-formyl-4-amino-5-aminomethyl-2-methylpyrimidine deformylase</fullName>
        <ecNumber evidence="6">3.5.1.-</ecNumber>
    </submittedName>
</protein>
<dbReference type="InterPro" id="IPR050072">
    <property type="entry name" value="Peptidase_M20A"/>
</dbReference>
<keyword evidence="2" id="KW-0479">Metal-binding</keyword>
<dbReference type="Gene3D" id="3.40.630.10">
    <property type="entry name" value="Zn peptidases"/>
    <property type="match status" value="2"/>
</dbReference>
<dbReference type="Proteomes" id="UP000425916">
    <property type="component" value="Chromosome"/>
</dbReference>
<keyword evidence="4" id="KW-0862">Zinc</keyword>
<evidence type="ECO:0000256" key="3">
    <source>
        <dbReference type="ARBA" id="ARBA00022801"/>
    </source>
</evidence>
<evidence type="ECO:0000259" key="5">
    <source>
        <dbReference type="Pfam" id="PF07687"/>
    </source>
</evidence>
<sequence length="396" mass="42291">MVTPERERRIIDFCRRLIQTPSVTGKEKDVASLVQQEMVSLGYTETWIDELGNVIGRVAGRGQGPAILFDGHLDTVDVTEPGTWQHPPFQGRLVDGRIYGRGAADMKGALAAMVCAIGFLAQDGVNRGGDLYVTGTVVEEVAEGVALSHILKKIRPAAVVIGEATGLNLNFGQRGRAEIVLETRGRPAHSANPGVGVNAVYKMLPLVEAVRHLELPIDPLLGPAIMELTDIISSPYPGASVVPQRCRATFDRRLLAGEEPDQVLMPLQSIIVAGRLKDPELEAEAMIAPLDITTYTGRALKGLKFAPAWCIDKGHPLVAAAREALVKAGLQPSLATYWFCTNGSGSAGKLEIPTVGFGPGRESQAHVTDEYIEVDELLAAAKGYYSLAGTLSISGL</sequence>
<keyword evidence="3 6" id="KW-0378">Hydrolase</keyword>
<reference evidence="6 7" key="1">
    <citation type="submission" date="2019-11" db="EMBL/GenBank/DDBJ databases">
        <title>Genome sequence of Moorella glycerini DSM11254.</title>
        <authorList>
            <person name="Poehlein A."/>
            <person name="Boeer T."/>
            <person name="Daniel R."/>
        </authorList>
    </citation>
    <scope>NUCLEOTIDE SEQUENCE [LARGE SCALE GENOMIC DNA]</scope>
    <source>
        <strain evidence="6 7">DSM 11254</strain>
    </source>
</reference>
<feature type="domain" description="Peptidase M20 dimerisation" evidence="5">
    <location>
        <begin position="172"/>
        <end position="271"/>
    </location>
</feature>
<name>A0A6I5ZP45_9FIRM</name>
<dbReference type="GO" id="GO:0046872">
    <property type="term" value="F:metal ion binding"/>
    <property type="evidence" value="ECO:0007669"/>
    <property type="project" value="UniProtKB-KW"/>
</dbReference>
<dbReference type="Pfam" id="PF01546">
    <property type="entry name" value="Peptidase_M20"/>
    <property type="match status" value="1"/>
</dbReference>
<dbReference type="PANTHER" id="PTHR43808">
    <property type="entry name" value="ACETYLORNITHINE DEACETYLASE"/>
    <property type="match status" value="1"/>
</dbReference>
<dbReference type="EC" id="3.5.1.-" evidence="6"/>
<comment type="cofactor">
    <cofactor evidence="1">
        <name>Zn(2+)</name>
        <dbReference type="ChEBI" id="CHEBI:29105"/>
    </cofactor>
</comment>
<proteinExistence type="predicted"/>
<evidence type="ECO:0000256" key="2">
    <source>
        <dbReference type="ARBA" id="ARBA00022723"/>
    </source>
</evidence>
<dbReference type="NCBIfam" id="NF009555">
    <property type="entry name" value="PRK13004.1"/>
    <property type="match status" value="1"/>
</dbReference>
<dbReference type="SUPFAM" id="SSF53187">
    <property type="entry name" value="Zn-dependent exopeptidases"/>
    <property type="match status" value="1"/>
</dbReference>
<dbReference type="Pfam" id="PF07687">
    <property type="entry name" value="M20_dimer"/>
    <property type="match status" value="1"/>
</dbReference>
<evidence type="ECO:0000313" key="6">
    <source>
        <dbReference type="EMBL" id="QGP91349.1"/>
    </source>
</evidence>
<dbReference type="InterPro" id="IPR001261">
    <property type="entry name" value="ArgE/DapE_CS"/>
</dbReference>
<dbReference type="Gene3D" id="3.30.70.360">
    <property type="match status" value="1"/>
</dbReference>
<dbReference type="InterPro" id="IPR002933">
    <property type="entry name" value="Peptidase_M20"/>
</dbReference>
<dbReference type="GO" id="GO:0016787">
    <property type="term" value="F:hydrolase activity"/>
    <property type="evidence" value="ECO:0007669"/>
    <property type="project" value="UniProtKB-KW"/>
</dbReference>
<dbReference type="AlphaFoldDB" id="A0A6I5ZP45"/>
<accession>A0A6I5ZP45</accession>
<dbReference type="EMBL" id="CP046244">
    <property type="protein sequence ID" value="QGP91349.1"/>
    <property type="molecule type" value="Genomic_DNA"/>
</dbReference>
<evidence type="ECO:0000256" key="1">
    <source>
        <dbReference type="ARBA" id="ARBA00001947"/>
    </source>
</evidence>
<evidence type="ECO:0000313" key="7">
    <source>
        <dbReference type="Proteomes" id="UP000425916"/>
    </source>
</evidence>
<evidence type="ECO:0000256" key="4">
    <source>
        <dbReference type="ARBA" id="ARBA00022833"/>
    </source>
</evidence>
<organism evidence="6 7">
    <name type="scientific">Neomoorella glycerini</name>
    <dbReference type="NCBI Taxonomy" id="55779"/>
    <lineage>
        <taxon>Bacteria</taxon>
        <taxon>Bacillati</taxon>
        <taxon>Bacillota</taxon>
        <taxon>Clostridia</taxon>
        <taxon>Neomoorellales</taxon>
        <taxon>Neomoorellaceae</taxon>
        <taxon>Neomoorella</taxon>
    </lineage>
</organism>
<dbReference type="InterPro" id="IPR011650">
    <property type="entry name" value="Peptidase_M20_dimer"/>
</dbReference>
<dbReference type="SUPFAM" id="SSF55031">
    <property type="entry name" value="Bacterial exopeptidase dimerisation domain"/>
    <property type="match status" value="1"/>
</dbReference>
<gene>
    <name evidence="6" type="primary">ylmB_1</name>
    <name evidence="6" type="ORF">MGLY_06810</name>
</gene>
<keyword evidence="7" id="KW-1185">Reference proteome</keyword>